<organism evidence="3 4">
    <name type="scientific">Prevotella dentalis (strain ATCC 49559 / DSM 3688 / JCM 13448 / NCTC 12043 / ES 2772)</name>
    <name type="common">Mitsuokella dentalis</name>
    <dbReference type="NCBI Taxonomy" id="908937"/>
    <lineage>
        <taxon>Bacteria</taxon>
        <taxon>Pseudomonadati</taxon>
        <taxon>Bacteroidota</taxon>
        <taxon>Bacteroidia</taxon>
        <taxon>Bacteroidales</taxon>
        <taxon>Prevotellaceae</taxon>
        <taxon>Prevotella</taxon>
    </lineage>
</organism>
<evidence type="ECO:0000313" key="3">
    <source>
        <dbReference type="EMBL" id="EGQ15711.1"/>
    </source>
</evidence>
<reference evidence="5" key="3">
    <citation type="submission" date="2012-02" db="EMBL/GenBank/DDBJ databases">
        <title>Complete sequence of chromosome 1 of Prevotella dentalis DSM 3688.</title>
        <authorList>
            <person name="Lucas S."/>
            <person name="Copeland A."/>
            <person name="Lapidus A."/>
            <person name="Glavina del Rio T."/>
            <person name="Dalin E."/>
            <person name="Tice H."/>
            <person name="Bruce D."/>
            <person name="Goodwin L."/>
            <person name="Pitluck S."/>
            <person name="Peters L."/>
            <person name="Mikhailova N."/>
            <person name="Chertkov O."/>
            <person name="Kyrpides N."/>
            <person name="Mavromatis K."/>
            <person name="Ivanova N."/>
            <person name="Brettin T."/>
            <person name="Detter J.C."/>
            <person name="Han C."/>
            <person name="Larimer F."/>
            <person name="Land M."/>
            <person name="Hauser L."/>
            <person name="Markowitz V."/>
            <person name="Cheng J.-F."/>
            <person name="Hugenholtz P."/>
            <person name="Woyke T."/>
            <person name="Wu D."/>
            <person name="Gronow S."/>
            <person name="Wellnitz S."/>
            <person name="Brambilla E."/>
            <person name="Klenk H.-P."/>
            <person name="Eisen J.A."/>
        </authorList>
    </citation>
    <scope>NUCLEOTIDE SEQUENCE [LARGE SCALE GENOMIC DNA]</scope>
    <source>
        <strain evidence="5">ATCC 49559 / DSM 3688 / JCM 13448 / NCTC 12043 / ES 2772</strain>
    </source>
</reference>
<reference evidence="3 4" key="1">
    <citation type="submission" date="2011-04" db="EMBL/GenBank/DDBJ databases">
        <authorList>
            <person name="Muzny D."/>
            <person name="Qin X."/>
            <person name="Deng J."/>
            <person name="Jiang H."/>
            <person name="Liu Y."/>
            <person name="Qu J."/>
            <person name="Song X.-Z."/>
            <person name="Zhang L."/>
            <person name="Thornton R."/>
            <person name="Coyle M."/>
            <person name="Francisco L."/>
            <person name="Jackson L."/>
            <person name="Javaid M."/>
            <person name="Korchina V."/>
            <person name="Kovar C."/>
            <person name="Mata R."/>
            <person name="Mathew T."/>
            <person name="Ngo R."/>
            <person name="Nguyen L."/>
            <person name="Nguyen N."/>
            <person name="Okwuonu G."/>
            <person name="Ongeri F."/>
            <person name="Pham C."/>
            <person name="Simmons D."/>
            <person name="Wilczek-Boney K."/>
            <person name="Hale W."/>
            <person name="Jakkamsetti A."/>
            <person name="Pham P."/>
            <person name="Ruth R."/>
            <person name="San Lucas F."/>
            <person name="Warren J."/>
            <person name="Zhang J."/>
            <person name="Zhao Z."/>
            <person name="Zhou C."/>
            <person name="Zhu D."/>
            <person name="Lee S."/>
            <person name="Bess C."/>
            <person name="Blankenburg K."/>
            <person name="Forbes L."/>
            <person name="Fu Q."/>
            <person name="Gubbala S."/>
            <person name="Hirani K."/>
            <person name="Jayaseelan J.C."/>
            <person name="Lara F."/>
            <person name="Munidasa M."/>
            <person name="Palculict T."/>
            <person name="Patil S."/>
            <person name="Pu L.-L."/>
            <person name="Saada N."/>
            <person name="Tang L."/>
            <person name="Weissenberger G."/>
            <person name="Zhu Y."/>
            <person name="Hemphill L."/>
            <person name="Shang Y."/>
            <person name="Youmans B."/>
            <person name="Ayvaz T."/>
            <person name="Ross M."/>
            <person name="Santibanez J."/>
            <person name="Aqrawi P."/>
            <person name="Gross S."/>
            <person name="Joshi V."/>
            <person name="Fowler G."/>
            <person name="Nazareth L."/>
            <person name="Reid J."/>
            <person name="Worley K."/>
            <person name="Petrosino J."/>
            <person name="Highlander S."/>
            <person name="Gibbs R."/>
        </authorList>
    </citation>
    <scope>NUCLEOTIDE SEQUENCE [LARGE SCALE GENOMIC DNA]</scope>
    <source>
        <strain evidence="3 4">DSM 3688</strain>
    </source>
</reference>
<dbReference type="InterPro" id="IPR036709">
    <property type="entry name" value="Autotransporte_beta_dom_sf"/>
</dbReference>
<accession>F9D2B7</accession>
<dbReference type="OrthoDB" id="1034252at2"/>
<dbReference type="EMBL" id="CP003368">
    <property type="protein sequence ID" value="AGB28529.1"/>
    <property type="molecule type" value="Genomic_DNA"/>
</dbReference>
<keyword evidence="1" id="KW-0732">Signal</keyword>
<reference evidence="2" key="2">
    <citation type="submission" date="2012-02" db="EMBL/GenBank/DDBJ databases">
        <title>Complete sequence of chromosome 1 of Prevotella dentalis DSM 3688.</title>
        <authorList>
            <consortium name="US DOE Joint Genome Institute (JGI-PGF)"/>
            <person name="Lucas S."/>
            <person name="Copeland A."/>
            <person name="Lapidus A."/>
            <person name="Glavina del Rio T."/>
            <person name="Dalin E."/>
            <person name="Tice H."/>
            <person name="Bruce D."/>
            <person name="Goodwin L."/>
            <person name="Pitluck S."/>
            <person name="Peters L."/>
            <person name="Mikhailova N."/>
            <person name="Chertkov O."/>
            <person name="Kyrpides N."/>
            <person name="Mavromatis K."/>
            <person name="Ivanova N."/>
            <person name="Brettin T."/>
            <person name="Detter J.C."/>
            <person name="Han C."/>
            <person name="Larimer F."/>
            <person name="Land M."/>
            <person name="Hauser L."/>
            <person name="Markowitz V."/>
            <person name="Cheng J.-F."/>
            <person name="Hugenholtz P."/>
            <person name="Woyke T."/>
            <person name="Wu D."/>
            <person name="Gronow S."/>
            <person name="Wellnitz S."/>
            <person name="Brambilla E."/>
            <person name="Klenk H.-P."/>
            <person name="Eisen J.A."/>
        </authorList>
    </citation>
    <scope>NUCLEOTIDE SEQUENCE [LARGE SCALE GENOMIC DNA]</scope>
    <source>
        <strain evidence="2">DSM 3688</strain>
    </source>
</reference>
<evidence type="ECO:0000313" key="2">
    <source>
        <dbReference type="EMBL" id="AGB28529.1"/>
    </source>
</evidence>
<dbReference type="Proteomes" id="UP000007820">
    <property type="component" value="Unassembled WGS sequence"/>
</dbReference>
<proteinExistence type="predicted"/>
<dbReference type="RefSeq" id="WP_005845066.1">
    <property type="nucleotide sequence ID" value="NC_019960.1"/>
</dbReference>
<dbReference type="HOGENOM" id="CLU_119395_0_0_10"/>
<name>F9D2B7_PREDD</name>
<gene>
    <name evidence="2" type="ordered locus">Prede_1202</name>
    <name evidence="3" type="ORF">HMPREF9136_1076</name>
</gene>
<feature type="chain" id="PRO_5010496621" description="Outer membrane protein beta-barrel domain-containing protein" evidence="1">
    <location>
        <begin position="23"/>
        <end position="184"/>
    </location>
</feature>
<dbReference type="AlphaFoldDB" id="F9D2B7"/>
<feature type="signal peptide" evidence="1">
    <location>
        <begin position="1"/>
        <end position="22"/>
    </location>
</feature>
<dbReference type="PATRIC" id="fig|908937.9.peg.1252"/>
<dbReference type="KEGG" id="pdt:Prede_1202"/>
<dbReference type="SUPFAM" id="SSF103515">
    <property type="entry name" value="Autotransporter"/>
    <property type="match status" value="1"/>
</dbReference>
<sequence>MKRFRVFGVWAVCLMVAPVAHAQGAQGVFAELFGASTTFGIHYDSRFSSRTRWGGRVGLAYTRSRSQDFFDSNPEATRGWSFPVAVNHLVGRGRHHAEIGVGVSYGLYTCKYHDPAGRQVEHDRSGTFGFLDLGYRYQPARGLMLRTGLNPAAALGRRDPLGRSEHGVDRAAVVYPYLSLGWSF</sequence>
<evidence type="ECO:0000256" key="1">
    <source>
        <dbReference type="SAM" id="SignalP"/>
    </source>
</evidence>
<keyword evidence="5" id="KW-1185">Reference proteome</keyword>
<evidence type="ECO:0000313" key="4">
    <source>
        <dbReference type="Proteomes" id="UP000007820"/>
    </source>
</evidence>
<dbReference type="EMBL" id="AFPW01000013">
    <property type="protein sequence ID" value="EGQ15711.1"/>
    <property type="molecule type" value="Genomic_DNA"/>
</dbReference>
<evidence type="ECO:0000313" key="5">
    <source>
        <dbReference type="Proteomes" id="UP000010862"/>
    </source>
</evidence>
<evidence type="ECO:0008006" key="6">
    <source>
        <dbReference type="Google" id="ProtNLM"/>
    </source>
</evidence>
<protein>
    <recommendedName>
        <fullName evidence="6">Outer membrane protein beta-barrel domain-containing protein</fullName>
    </recommendedName>
</protein>
<dbReference type="Proteomes" id="UP000010862">
    <property type="component" value="Chromosome 1"/>
</dbReference>